<reference evidence="4 5" key="1">
    <citation type="journal article" date="2012" name="BMC Genomics">
        <title>Comparative analysis of two phenotypically-similar but genomically-distinct Burkholderia cenocepacia-specific bacteriophages.</title>
        <authorList>
            <person name="Lynch K.H."/>
            <person name="Stothard P."/>
            <person name="Dennis J.J."/>
        </authorList>
    </citation>
    <scope>NUCLEOTIDE SEQUENCE [LARGE SCALE GENOMIC DNA]</scope>
</reference>
<dbReference type="PANTHER" id="PTHR45766">
    <property type="entry name" value="DNA ANNEALING HELICASE AND ENDONUCLEASE ZRANB3 FAMILY MEMBER"/>
    <property type="match status" value="1"/>
</dbReference>
<dbReference type="GeneID" id="13405251"/>
<feature type="domain" description="SNF2 N-terminal" evidence="2">
    <location>
        <begin position="43"/>
        <end position="360"/>
    </location>
</feature>
<keyword evidence="4" id="KW-0347">Helicase</keyword>
<dbReference type="Proteomes" id="UP000009012">
    <property type="component" value="Segment"/>
</dbReference>
<sequence>MSFDIDTYLESQFEHVLRTRDDMHYYQDGIAVPFLLANPFSALFVDLGLGKTIISLTTIVDLLDSMSFERALVAGPLRVVSQTWPDEIPQWEHTACMNAALIRDEDFQEAVRVAGQIARAPIVAEAREEAIRRGIDPDLDPSLVREVIREFVKLRADEIKRARLRAARTEIRKATMRNPATIHLVNREQIEQLVYAWGRDWPYDVVIIDESSSLKDHKTKRFKALKAVKNAGLIKRLHELTATPAAEGYMGLFAQMYLLDGGKRLGKNITAYRERYFSRGYDGFSWKLRPGADEEIAAKISDICLTLKREDYLKDLKEPVFNPRYVKLSSDELKLYKRFERDFVAELDDGTVVEAETAATLSGKLLQLASGFIYDNDRLTHHIHDHKIEELSEIVEEACGKPLVVVYWFKPSLERLKKAFPKAVVMDPEAKCVKPWNQGKIDMLLVHPASAGHGLNLQYGGHHMVFFDIPWSLELYLQVIGRLDRQGQEFAVVLHHIIAKGTIDEYVVECLREKRDMQDALFRFLKAASRRMLNRCA</sequence>
<protein>
    <submittedName>
        <fullName evidence="4">Helicase</fullName>
    </submittedName>
</protein>
<dbReference type="RefSeq" id="YP_006561155.1">
    <property type="nucleotide sequence ID" value="NC_018283.1"/>
</dbReference>
<evidence type="ECO:0000259" key="2">
    <source>
        <dbReference type="Pfam" id="PF00176"/>
    </source>
</evidence>
<dbReference type="InterPro" id="IPR001650">
    <property type="entry name" value="Helicase_C-like"/>
</dbReference>
<dbReference type="InterPro" id="IPR000330">
    <property type="entry name" value="SNF2_N"/>
</dbReference>
<evidence type="ECO:0000259" key="3">
    <source>
        <dbReference type="Pfam" id="PF00271"/>
    </source>
</evidence>
<keyword evidence="5" id="KW-1185">Reference proteome</keyword>
<dbReference type="GO" id="GO:0016787">
    <property type="term" value="F:hydrolase activity"/>
    <property type="evidence" value="ECO:0007669"/>
    <property type="project" value="UniProtKB-KW"/>
</dbReference>
<dbReference type="GO" id="GO:0004386">
    <property type="term" value="F:helicase activity"/>
    <property type="evidence" value="ECO:0007669"/>
    <property type="project" value="UniProtKB-KW"/>
</dbReference>
<dbReference type="Pfam" id="PF00176">
    <property type="entry name" value="SNF2-rel_dom"/>
    <property type="match status" value="1"/>
</dbReference>
<dbReference type="KEGG" id="vg:13405251"/>
<evidence type="ECO:0000256" key="1">
    <source>
        <dbReference type="ARBA" id="ARBA00022801"/>
    </source>
</evidence>
<dbReference type="PANTHER" id="PTHR45766:SF6">
    <property type="entry name" value="SWI_SNF-RELATED MATRIX-ASSOCIATED ACTIN-DEPENDENT REGULATOR OF CHROMATIN SUBFAMILY A-LIKE PROTEIN 1"/>
    <property type="match status" value="1"/>
</dbReference>
<feature type="domain" description="Helicase C-terminal" evidence="3">
    <location>
        <begin position="431"/>
        <end position="487"/>
    </location>
</feature>
<dbReference type="Pfam" id="PF00271">
    <property type="entry name" value="Helicase_C"/>
    <property type="match status" value="1"/>
</dbReference>
<accession>I6NST0</accession>
<organism evidence="4 5">
    <name type="scientific">Burkholderia phage vB_BceS_AH2</name>
    <dbReference type="NCBI Taxonomy" id="1133022"/>
    <lineage>
        <taxon>Viruses</taxon>
        <taxon>Duplodnaviria</taxon>
        <taxon>Heunggongvirae</taxon>
        <taxon>Uroviricota</taxon>
        <taxon>Caudoviricetes</taxon>
        <taxon>Casjensviridae</taxon>
        <taxon>Ahduovirus</taxon>
        <taxon>Ahduovirus AH2</taxon>
        <taxon>Burkholderia virus AH2</taxon>
    </lineage>
</organism>
<keyword evidence="4" id="KW-0547">Nucleotide-binding</keyword>
<evidence type="ECO:0000313" key="4">
    <source>
        <dbReference type="EMBL" id="AEY69581.1"/>
    </source>
</evidence>
<dbReference type="Gene3D" id="3.40.50.300">
    <property type="entry name" value="P-loop containing nucleotide triphosphate hydrolases"/>
    <property type="match status" value="2"/>
</dbReference>
<dbReference type="SUPFAM" id="SSF52540">
    <property type="entry name" value="P-loop containing nucleoside triphosphate hydrolases"/>
    <property type="match status" value="2"/>
</dbReference>
<evidence type="ECO:0000313" key="5">
    <source>
        <dbReference type="Proteomes" id="UP000009012"/>
    </source>
</evidence>
<proteinExistence type="predicted"/>
<keyword evidence="4" id="KW-0067">ATP-binding</keyword>
<dbReference type="GO" id="GO:0005524">
    <property type="term" value="F:ATP binding"/>
    <property type="evidence" value="ECO:0007669"/>
    <property type="project" value="InterPro"/>
</dbReference>
<name>I6NST0_9CAUD</name>
<dbReference type="EMBL" id="JN564907">
    <property type="protein sequence ID" value="AEY69581.1"/>
    <property type="molecule type" value="Genomic_DNA"/>
</dbReference>
<gene>
    <name evidence="4" type="ORF">AH2_00071</name>
</gene>
<dbReference type="OrthoDB" id="2514at10239"/>
<dbReference type="InterPro" id="IPR027417">
    <property type="entry name" value="P-loop_NTPase"/>
</dbReference>
<keyword evidence="1" id="KW-0378">Hydrolase</keyword>